<dbReference type="PROSITE" id="PS51918">
    <property type="entry name" value="RADICAL_SAM"/>
    <property type="match status" value="1"/>
</dbReference>
<evidence type="ECO:0000256" key="3">
    <source>
        <dbReference type="ARBA" id="ARBA00022723"/>
    </source>
</evidence>
<dbReference type="NCBIfam" id="TIGR02109">
    <property type="entry name" value="PQQ_syn_pqqE"/>
    <property type="match status" value="1"/>
</dbReference>
<evidence type="ECO:0000256" key="4">
    <source>
        <dbReference type="ARBA" id="ARBA00022905"/>
    </source>
</evidence>
<dbReference type="NCBIfam" id="TIGR04085">
    <property type="entry name" value="rSAM_more_4Fe4S"/>
    <property type="match status" value="1"/>
</dbReference>
<keyword evidence="6 8" id="KW-0408">Iron</keyword>
<dbReference type="STRING" id="454171.CP488_00811"/>
<dbReference type="OrthoDB" id="9792276at2"/>
<feature type="binding site" evidence="8">
    <location>
        <position position="16"/>
    </location>
    <ligand>
        <name>[4Fe-4S] cluster</name>
        <dbReference type="ChEBI" id="CHEBI:49883"/>
        <note>4Fe-4S-S-AdoMet</note>
    </ligand>
</feature>
<dbReference type="SFLD" id="SFLDG01067">
    <property type="entry name" value="SPASM/twitch_domain_containing"/>
    <property type="match status" value="1"/>
</dbReference>
<dbReference type="GO" id="GO:0016491">
    <property type="term" value="F:oxidoreductase activity"/>
    <property type="evidence" value="ECO:0007669"/>
    <property type="project" value="UniProtKB-KW"/>
</dbReference>
<dbReference type="Pfam" id="PF13186">
    <property type="entry name" value="SPASM"/>
    <property type="match status" value="1"/>
</dbReference>
<keyword evidence="1 8" id="KW-0004">4Fe-4S</keyword>
<evidence type="ECO:0000313" key="10">
    <source>
        <dbReference type="EMBL" id="CCW34183.1"/>
    </source>
</evidence>
<dbReference type="EMBL" id="HF951689">
    <property type="protein sequence ID" value="CCW34183.1"/>
    <property type="molecule type" value="Genomic_DNA"/>
</dbReference>
<evidence type="ECO:0000313" key="11">
    <source>
        <dbReference type="Proteomes" id="UP000014227"/>
    </source>
</evidence>
<dbReference type="PIRSF" id="PIRSF037420">
    <property type="entry name" value="PQQ_syn_pqqE"/>
    <property type="match status" value="1"/>
</dbReference>
<evidence type="ECO:0000259" key="9">
    <source>
        <dbReference type="PROSITE" id="PS51918"/>
    </source>
</evidence>
<keyword evidence="5 8" id="KW-0560">Oxidoreductase</keyword>
<dbReference type="eggNOG" id="COG0535">
    <property type="taxonomic scope" value="Bacteria"/>
</dbReference>
<feature type="binding site" evidence="8">
    <location>
        <position position="20"/>
    </location>
    <ligand>
        <name>[4Fe-4S] cluster</name>
        <dbReference type="ChEBI" id="CHEBI:49883"/>
        <note>4Fe-4S-S-AdoMet</note>
    </ligand>
</feature>
<keyword evidence="4 8" id="KW-0884">PQQ biosynthesis</keyword>
<keyword evidence="11" id="KW-1185">Reference proteome</keyword>
<dbReference type="SFLD" id="SFLDS00029">
    <property type="entry name" value="Radical_SAM"/>
    <property type="match status" value="1"/>
</dbReference>
<accession>S0EWR1</accession>
<proteinExistence type="inferred from homology"/>
<sequence>MNTRPFGLLAELTYRCPLRCLYCSNPVRYPQGHAELNTDEWTHVFRQAADLGVLHALLSGGEPLQRKDIEMLIEAAHDAGLYTNLITSGVGLTLSRAKRLKKAGLDSVQISFQADEPALALSIAGTNAFRSKLLAVQAVQEINLPLTINVVIHRFNIHRIPQIIEFAVNLKAKRLELANTQYYGWAFKNRRALLPSAQQIEDAAKAVAEARKTYKNRIEILYVLSDYHSLRPKPCMNGWGRRYLCVNPIGDVLPCPTAYEIPNLTFDSVRERSLQWIWEHSEAFNRFRGTEWMQEPCSSCPYKEIDFGGCRCQAALLTGDPSVTDPVCVLSPHHPLLERQLQESRQSLLPQDEMKNIISYRTYS</sequence>
<keyword evidence="2 8" id="KW-0949">S-adenosyl-L-methionine</keyword>
<dbReference type="GO" id="GO:0009975">
    <property type="term" value="F:cyclase activity"/>
    <property type="evidence" value="ECO:0007669"/>
    <property type="project" value="UniProtKB-UniRule"/>
</dbReference>
<comment type="similarity">
    <text evidence="8">Belongs to the radical SAM superfamily. PqqE family.</text>
</comment>
<comment type="catalytic activity">
    <reaction evidence="8">
        <text>[PQQ precursor protein] + S-adenosyl-L-methionine = E-Y cross-linked-[PQQ precursor protein] + 5'-deoxyadenosine + L-methionine + H(+)</text>
        <dbReference type="Rhea" id="RHEA:56836"/>
        <dbReference type="Rhea" id="RHEA-COMP:14800"/>
        <dbReference type="Rhea" id="RHEA-COMP:14801"/>
        <dbReference type="ChEBI" id="CHEBI:15378"/>
        <dbReference type="ChEBI" id="CHEBI:17319"/>
        <dbReference type="ChEBI" id="CHEBI:57844"/>
        <dbReference type="ChEBI" id="CHEBI:59789"/>
        <dbReference type="ChEBI" id="CHEBI:141026"/>
        <dbReference type="ChEBI" id="CHEBI:141027"/>
        <dbReference type="EC" id="1.21.98.4"/>
    </reaction>
</comment>
<name>S0EWR1_CHTCT</name>
<feature type="domain" description="Radical SAM core" evidence="9">
    <location>
        <begin position="2"/>
        <end position="216"/>
    </location>
</feature>
<comment type="subunit">
    <text evidence="8">Interacts with PqqD. The interaction is necessary for activity of PqqE.</text>
</comment>
<dbReference type="SUPFAM" id="SSF102114">
    <property type="entry name" value="Radical SAM enzymes"/>
    <property type="match status" value="1"/>
</dbReference>
<dbReference type="PROSITE" id="PS01305">
    <property type="entry name" value="MOAA_NIFB_PQQE"/>
    <property type="match status" value="1"/>
</dbReference>
<dbReference type="Gene3D" id="3.20.20.70">
    <property type="entry name" value="Aldolase class I"/>
    <property type="match status" value="1"/>
</dbReference>
<keyword evidence="3 8" id="KW-0479">Metal-binding</keyword>
<dbReference type="SFLD" id="SFLDG01386">
    <property type="entry name" value="main_SPASM_domain-containing"/>
    <property type="match status" value="1"/>
</dbReference>
<evidence type="ECO:0000256" key="6">
    <source>
        <dbReference type="ARBA" id="ARBA00023004"/>
    </source>
</evidence>
<dbReference type="InterPro" id="IPR058240">
    <property type="entry name" value="rSAM_sf"/>
</dbReference>
<dbReference type="Pfam" id="PF04055">
    <property type="entry name" value="Radical_SAM"/>
    <property type="match status" value="1"/>
</dbReference>
<dbReference type="InterPro" id="IPR007197">
    <property type="entry name" value="rSAM"/>
</dbReference>
<gene>
    <name evidence="8" type="primary">pqqE</name>
    <name evidence="10" type="ORF">CCALI_00346</name>
</gene>
<dbReference type="GO" id="GO:0051539">
    <property type="term" value="F:4 iron, 4 sulfur cluster binding"/>
    <property type="evidence" value="ECO:0007669"/>
    <property type="project" value="UniProtKB-KW"/>
</dbReference>
<dbReference type="AlphaFoldDB" id="S0EWR1"/>
<dbReference type="InterPro" id="IPR013785">
    <property type="entry name" value="Aldolase_TIM"/>
</dbReference>
<organism evidence="10 11">
    <name type="scientific">Chthonomonas calidirosea (strain DSM 23976 / ICMP 18418 / T49)</name>
    <dbReference type="NCBI Taxonomy" id="1303518"/>
    <lineage>
        <taxon>Bacteria</taxon>
        <taxon>Bacillati</taxon>
        <taxon>Armatimonadota</taxon>
        <taxon>Chthonomonadia</taxon>
        <taxon>Chthonomonadales</taxon>
        <taxon>Chthonomonadaceae</taxon>
        <taxon>Chthonomonas</taxon>
    </lineage>
</organism>
<dbReference type="GO" id="GO:0018189">
    <property type="term" value="P:pyrroloquinoline quinone biosynthetic process"/>
    <property type="evidence" value="ECO:0007669"/>
    <property type="project" value="UniProtKB-UniRule"/>
</dbReference>
<dbReference type="InterPro" id="IPR050377">
    <property type="entry name" value="Radical_SAM_PqqE_MftC-like"/>
</dbReference>
<dbReference type="HOGENOM" id="CLU_009273_4_7_0"/>
<dbReference type="GO" id="GO:0005506">
    <property type="term" value="F:iron ion binding"/>
    <property type="evidence" value="ECO:0007669"/>
    <property type="project" value="UniProtKB-UniRule"/>
</dbReference>
<dbReference type="SFLD" id="SFLDF00280">
    <property type="entry name" value="coenzyme_PQQ_synthesis_protein"/>
    <property type="match status" value="1"/>
</dbReference>
<dbReference type="PATRIC" id="fig|1303518.3.peg.353"/>
<dbReference type="InterPro" id="IPR000385">
    <property type="entry name" value="MoaA_NifB_PqqE_Fe-S-bd_CS"/>
</dbReference>
<dbReference type="GO" id="GO:1904047">
    <property type="term" value="F:S-adenosyl-L-methionine binding"/>
    <property type="evidence" value="ECO:0007669"/>
    <property type="project" value="UniProtKB-UniRule"/>
</dbReference>
<evidence type="ECO:0000256" key="5">
    <source>
        <dbReference type="ARBA" id="ARBA00023002"/>
    </source>
</evidence>
<evidence type="ECO:0000256" key="1">
    <source>
        <dbReference type="ARBA" id="ARBA00022485"/>
    </source>
</evidence>
<dbReference type="PANTHER" id="PTHR11228:SF7">
    <property type="entry name" value="PQQA PEPTIDE CYCLASE"/>
    <property type="match status" value="1"/>
</dbReference>
<dbReference type="KEGG" id="ccz:CCALI_00346"/>
<comment type="pathway">
    <text evidence="8">Cofactor biosynthesis; pyrroloquinoline quinone biosynthesis.</text>
</comment>
<dbReference type="InterPro" id="IPR023885">
    <property type="entry name" value="4Fe4S-binding_SPASM_dom"/>
</dbReference>
<reference evidence="11" key="1">
    <citation type="submission" date="2013-03" db="EMBL/GenBank/DDBJ databases">
        <title>Genome sequence of Chthonomonas calidirosea, the first sequenced genome from the Armatimonadetes phylum (formally candidate division OP10).</title>
        <authorList>
            <person name="Lee K.C.Y."/>
            <person name="Morgan X.C."/>
            <person name="Dunfield P.F."/>
            <person name="Tamas I."/>
            <person name="Houghton K.M."/>
            <person name="Vyssotski M."/>
            <person name="Ryan J.L.J."/>
            <person name="Lagutin K."/>
            <person name="McDonald I.R."/>
            <person name="Stott M.B."/>
        </authorList>
    </citation>
    <scope>NUCLEOTIDE SEQUENCE [LARGE SCALE GENOMIC DNA]</scope>
    <source>
        <strain evidence="11">DSM 23976 / ICMP 18418 / T49</strain>
    </source>
</reference>
<dbReference type="EC" id="1.21.98.4" evidence="8"/>
<keyword evidence="7 8" id="KW-0411">Iron-sulfur</keyword>
<comment type="cofactor">
    <cofactor evidence="8">
        <name>[4Fe-4S] cluster</name>
        <dbReference type="ChEBI" id="CHEBI:49883"/>
    </cofactor>
    <text evidence="8">Binds 1 [4Fe-4S] cluster. The cluster is coordinated with 3 cysteines and an exchangeable S-adenosyl-L-methionine.</text>
</comment>
<dbReference type="CDD" id="cd01335">
    <property type="entry name" value="Radical_SAM"/>
    <property type="match status" value="1"/>
</dbReference>
<dbReference type="CDD" id="cd21119">
    <property type="entry name" value="SPASM_PqqE"/>
    <property type="match status" value="1"/>
</dbReference>
<comment type="function">
    <text evidence="8">Catalyzes the cross-linking of a glutamate residue and a tyrosine residue in the PqqA protein as part of the biosynthesis of pyrroloquinoline quinone (PQQ).</text>
</comment>
<dbReference type="RefSeq" id="WP_016481746.1">
    <property type="nucleotide sequence ID" value="NC_021487.1"/>
</dbReference>
<evidence type="ECO:0000256" key="7">
    <source>
        <dbReference type="ARBA" id="ARBA00023014"/>
    </source>
</evidence>
<evidence type="ECO:0000256" key="2">
    <source>
        <dbReference type="ARBA" id="ARBA00022691"/>
    </source>
</evidence>
<dbReference type="InParanoid" id="S0EWR1"/>
<dbReference type="PANTHER" id="PTHR11228">
    <property type="entry name" value="RADICAL SAM DOMAIN PROTEIN"/>
    <property type="match status" value="1"/>
</dbReference>
<feature type="binding site" evidence="8">
    <location>
        <position position="23"/>
    </location>
    <ligand>
        <name>[4Fe-4S] cluster</name>
        <dbReference type="ChEBI" id="CHEBI:49883"/>
        <note>4Fe-4S-S-AdoMet</note>
    </ligand>
</feature>
<dbReference type="HAMAP" id="MF_00660">
    <property type="entry name" value="PqqE"/>
    <property type="match status" value="1"/>
</dbReference>
<protein>
    <recommendedName>
        <fullName evidence="8">PqqA peptide cyclase</fullName>
        <ecNumber evidence="8">1.21.98.4</ecNumber>
    </recommendedName>
    <alternativeName>
        <fullName evidence="8">Coenzyme PQQ synthesis protein E</fullName>
    </alternativeName>
</protein>
<dbReference type="InterPro" id="IPR017200">
    <property type="entry name" value="PqqE-like"/>
</dbReference>
<dbReference type="InterPro" id="IPR011843">
    <property type="entry name" value="PQQ_synth_PqqE_bac"/>
</dbReference>
<evidence type="ECO:0000256" key="8">
    <source>
        <dbReference type="HAMAP-Rule" id="MF_00660"/>
    </source>
</evidence>
<dbReference type="UniPathway" id="UPA00539"/>
<dbReference type="Proteomes" id="UP000014227">
    <property type="component" value="Chromosome I"/>
</dbReference>